<dbReference type="Gene3D" id="3.90.640.10">
    <property type="entry name" value="Actin, Chain A, domain 4"/>
    <property type="match status" value="1"/>
</dbReference>
<protein>
    <submittedName>
        <fullName evidence="7">Actin domain-containing protein</fullName>
    </submittedName>
</protein>
<keyword evidence="2" id="KW-0963">Cytoplasm</keyword>
<keyword evidence="8" id="KW-1185">Reference proteome</keyword>
<comment type="similarity">
    <text evidence="6">Belongs to the actin family. ARP1 subfamily.</text>
</comment>
<dbReference type="InterPro" id="IPR043129">
    <property type="entry name" value="ATPase_NBD"/>
</dbReference>
<accession>A0AAD4N1P9</accession>
<reference evidence="7" key="1">
    <citation type="submission" date="2022-01" db="EMBL/GenBank/DDBJ databases">
        <title>Genome Sequence Resource for Two Populations of Ditylenchus destructor, the Migratory Endoparasitic Phytonematode.</title>
        <authorList>
            <person name="Zhang H."/>
            <person name="Lin R."/>
            <person name="Xie B."/>
        </authorList>
    </citation>
    <scope>NUCLEOTIDE SEQUENCE</scope>
    <source>
        <strain evidence="7">BazhouSP</strain>
    </source>
</reference>
<keyword evidence="3" id="KW-0547">Nucleotide-binding</keyword>
<comment type="subcellular location">
    <subcellularLocation>
        <location evidence="1">Cytoplasm</location>
        <location evidence="1">Cytoskeleton</location>
    </subcellularLocation>
</comment>
<dbReference type="Proteomes" id="UP001201812">
    <property type="component" value="Unassembled WGS sequence"/>
</dbReference>
<evidence type="ECO:0000256" key="6">
    <source>
        <dbReference type="ARBA" id="ARBA00038483"/>
    </source>
</evidence>
<name>A0AAD4N1P9_9BILA</name>
<dbReference type="CDD" id="cd10216">
    <property type="entry name" value="ASKHA_NBD_Arp1"/>
    <property type="match status" value="1"/>
</dbReference>
<comment type="caution">
    <text evidence="7">The sequence shown here is derived from an EMBL/GenBank/DDBJ whole genome shotgun (WGS) entry which is preliminary data.</text>
</comment>
<dbReference type="GO" id="GO:0005524">
    <property type="term" value="F:ATP binding"/>
    <property type="evidence" value="ECO:0007669"/>
    <property type="project" value="UniProtKB-KW"/>
</dbReference>
<dbReference type="Gene3D" id="3.30.420.40">
    <property type="match status" value="2"/>
</dbReference>
<dbReference type="AlphaFoldDB" id="A0AAD4N1P9"/>
<evidence type="ECO:0000256" key="1">
    <source>
        <dbReference type="ARBA" id="ARBA00004245"/>
    </source>
</evidence>
<dbReference type="Pfam" id="PF00022">
    <property type="entry name" value="Actin"/>
    <property type="match status" value="2"/>
</dbReference>
<dbReference type="PROSITE" id="PS01132">
    <property type="entry name" value="ACTINS_ACT_LIKE"/>
    <property type="match status" value="1"/>
</dbReference>
<keyword evidence="5" id="KW-0206">Cytoskeleton</keyword>
<dbReference type="EMBL" id="JAKKPZ010000028">
    <property type="protein sequence ID" value="KAI1709949.1"/>
    <property type="molecule type" value="Genomic_DNA"/>
</dbReference>
<organism evidence="7 8">
    <name type="scientific">Ditylenchus destructor</name>
    <dbReference type="NCBI Taxonomy" id="166010"/>
    <lineage>
        <taxon>Eukaryota</taxon>
        <taxon>Metazoa</taxon>
        <taxon>Ecdysozoa</taxon>
        <taxon>Nematoda</taxon>
        <taxon>Chromadorea</taxon>
        <taxon>Rhabditida</taxon>
        <taxon>Tylenchina</taxon>
        <taxon>Tylenchomorpha</taxon>
        <taxon>Sphaerularioidea</taxon>
        <taxon>Anguinidae</taxon>
        <taxon>Anguininae</taxon>
        <taxon>Ditylenchus</taxon>
    </lineage>
</organism>
<dbReference type="SUPFAM" id="SSF53067">
    <property type="entry name" value="Actin-like ATPase domain"/>
    <property type="match status" value="2"/>
</dbReference>
<dbReference type="GO" id="GO:0005856">
    <property type="term" value="C:cytoskeleton"/>
    <property type="evidence" value="ECO:0007669"/>
    <property type="project" value="UniProtKB-SubCell"/>
</dbReference>
<dbReference type="InterPro" id="IPR020902">
    <property type="entry name" value="Actin/actin-like_CS"/>
</dbReference>
<evidence type="ECO:0000313" key="7">
    <source>
        <dbReference type="EMBL" id="KAI1709949.1"/>
    </source>
</evidence>
<proteinExistence type="inferred from homology"/>
<dbReference type="PRINTS" id="PR00190">
    <property type="entry name" value="ACTIN"/>
</dbReference>
<evidence type="ECO:0000256" key="3">
    <source>
        <dbReference type="ARBA" id="ARBA00022741"/>
    </source>
</evidence>
<evidence type="ECO:0000313" key="8">
    <source>
        <dbReference type="Proteomes" id="UP001201812"/>
    </source>
</evidence>
<evidence type="ECO:0000256" key="5">
    <source>
        <dbReference type="ARBA" id="ARBA00023212"/>
    </source>
</evidence>
<dbReference type="SMART" id="SM00268">
    <property type="entry name" value="ACTIN"/>
    <property type="match status" value="1"/>
</dbReference>
<dbReference type="PANTHER" id="PTHR11937">
    <property type="entry name" value="ACTIN"/>
    <property type="match status" value="1"/>
</dbReference>
<evidence type="ECO:0000256" key="4">
    <source>
        <dbReference type="ARBA" id="ARBA00022840"/>
    </source>
</evidence>
<dbReference type="FunFam" id="3.90.640.10:FF:000008">
    <property type="entry name" value="alpha-centractin isoform X1"/>
    <property type="match status" value="1"/>
</dbReference>
<dbReference type="FunFam" id="3.30.420.40:FF:000188">
    <property type="entry name" value="Actin like 6B"/>
    <property type="match status" value="1"/>
</dbReference>
<sequence>MSMYDVIANQPVVIDNGSGVIKAGFAGEQMPKCRFPNFVGRPKHVRVMAGALEGDIFIGPKAEEYRGLLSLKYPMEHSIVTDWNDMERVWQYVYSNDQLKAEPSEHPVLLTEAPLNPISNREKAAEIFFETFNVPALYIQMQAVLSLYSSGRTTGVVLDCGDGVSHVVPIYEGFAIEHGIQRMDVAGRDVTRYLRLLLRKEGHIFHRTSEFEIVREIKESKCRLLSNVYKEETSDTKVVHTLPDGSKLEVGAAHYRAPEVLFRPDLIGEEYDGVAHGGSTMFPGFGDRLLAEMRKLAPKDVKVRILAPQERLYSTWIGGSILASLDTFRKIWVSKQINFATMFENVWAKLGWGTTEQKPIEKTTPEAQAAGWAKDKDEEDRVEKMIRDSGCWDHHLAVVHCMFDHNDWRKCQNELTVFKTCMLPKTRTSPDQSNKT</sequence>
<gene>
    <name evidence="7" type="ORF">DdX_10958</name>
</gene>
<evidence type="ECO:0000256" key="2">
    <source>
        <dbReference type="ARBA" id="ARBA00022490"/>
    </source>
</evidence>
<keyword evidence="4" id="KW-0067">ATP-binding</keyword>
<dbReference type="InterPro" id="IPR004000">
    <property type="entry name" value="Actin"/>
</dbReference>